<dbReference type="GO" id="GO:0001522">
    <property type="term" value="P:pseudouridine synthesis"/>
    <property type="evidence" value="ECO:0007669"/>
    <property type="project" value="InterPro"/>
</dbReference>
<protein>
    <submittedName>
        <fullName evidence="2">tRNA pseudouridine65 synthase/23S rRNA pseudouridine1911/1915/1917 synthase</fullName>
    </submittedName>
</protein>
<dbReference type="AlphaFoldDB" id="A0A1M4UC72"/>
<organism evidence="2 3">
    <name type="scientific">Psychroflexus salarius</name>
    <dbReference type="NCBI Taxonomy" id="1155689"/>
    <lineage>
        <taxon>Bacteria</taxon>
        <taxon>Pseudomonadati</taxon>
        <taxon>Bacteroidota</taxon>
        <taxon>Flavobacteriia</taxon>
        <taxon>Flavobacteriales</taxon>
        <taxon>Flavobacteriaceae</taxon>
        <taxon>Psychroflexus</taxon>
    </lineage>
</organism>
<feature type="domain" description="Pseudouridine synthase RsuA/RluA-like" evidence="1">
    <location>
        <begin position="90"/>
        <end position="228"/>
    </location>
</feature>
<keyword evidence="3" id="KW-1185">Reference proteome</keyword>
<dbReference type="SUPFAM" id="SSF55120">
    <property type="entry name" value="Pseudouridine synthase"/>
    <property type="match status" value="1"/>
</dbReference>
<dbReference type="OrthoDB" id="9807829at2"/>
<name>A0A1M4UC72_9FLAO</name>
<dbReference type="PANTHER" id="PTHR21600">
    <property type="entry name" value="MITOCHONDRIAL RNA PSEUDOURIDINE SYNTHASE"/>
    <property type="match status" value="1"/>
</dbReference>
<accession>A0A1M4UC72</accession>
<sequence length="288" mass="33024">MNVIEEHHVEGLESPTRLQDYNLSNFTYISTKSALKKAIKRQQILINHQPTSTATWLENGMVISYISSENNAAKIFKLKVEVVYEDHFLAVINKPAGYPTSGNYFKTIEHALPFNLKKSKFPDALNLPVPVHRLDNVTQGLLLVAKTIQAKSLLSKAFQNQKITKSYRAICFGRFPKNTIEISQPIDEQQAKTIISVEDTMIINSEIFSLVHLNPITGRTHQLRKHLQLLQHPILGDQLYQGNFRTNLPHKGLYLQSFQLEFTHPIDKQLIKINIDLPEKFIKFIEQN</sequence>
<dbReference type="Gene3D" id="3.30.2350.10">
    <property type="entry name" value="Pseudouridine synthase"/>
    <property type="match status" value="1"/>
</dbReference>
<dbReference type="InterPro" id="IPR006145">
    <property type="entry name" value="PsdUridine_synth_RsuA/RluA"/>
</dbReference>
<reference evidence="2 3" key="1">
    <citation type="submission" date="2016-11" db="EMBL/GenBank/DDBJ databases">
        <authorList>
            <person name="Jaros S."/>
            <person name="Januszkiewicz K."/>
            <person name="Wedrychowicz H."/>
        </authorList>
    </citation>
    <scope>NUCLEOTIDE SEQUENCE [LARGE SCALE GENOMIC DNA]</scope>
    <source>
        <strain evidence="2 3">DSM 25661</strain>
    </source>
</reference>
<dbReference type="GO" id="GO:0003723">
    <property type="term" value="F:RNA binding"/>
    <property type="evidence" value="ECO:0007669"/>
    <property type="project" value="InterPro"/>
</dbReference>
<evidence type="ECO:0000313" key="3">
    <source>
        <dbReference type="Proteomes" id="UP000184462"/>
    </source>
</evidence>
<gene>
    <name evidence="2" type="ORF">SAMN05444278_102295</name>
</gene>
<proteinExistence type="predicted"/>
<dbReference type="CDD" id="cd02869">
    <property type="entry name" value="PseudoU_synth_RluA_like"/>
    <property type="match status" value="1"/>
</dbReference>
<dbReference type="Pfam" id="PF00849">
    <property type="entry name" value="PseudoU_synth_2"/>
    <property type="match status" value="1"/>
</dbReference>
<dbReference type="GO" id="GO:0140098">
    <property type="term" value="F:catalytic activity, acting on RNA"/>
    <property type="evidence" value="ECO:0007669"/>
    <property type="project" value="UniProtKB-ARBA"/>
</dbReference>
<evidence type="ECO:0000313" key="2">
    <source>
        <dbReference type="EMBL" id="SHE54461.1"/>
    </source>
</evidence>
<dbReference type="InterPro" id="IPR020103">
    <property type="entry name" value="PsdUridine_synth_cat_dom_sf"/>
</dbReference>
<dbReference type="GO" id="GO:0009982">
    <property type="term" value="F:pseudouridine synthase activity"/>
    <property type="evidence" value="ECO:0007669"/>
    <property type="project" value="InterPro"/>
</dbReference>
<dbReference type="GO" id="GO:0006396">
    <property type="term" value="P:RNA processing"/>
    <property type="evidence" value="ECO:0007669"/>
    <property type="project" value="UniProtKB-ARBA"/>
</dbReference>
<dbReference type="InterPro" id="IPR050188">
    <property type="entry name" value="RluA_PseudoU_synthase"/>
</dbReference>
<evidence type="ECO:0000259" key="1">
    <source>
        <dbReference type="Pfam" id="PF00849"/>
    </source>
</evidence>
<dbReference type="Proteomes" id="UP000184462">
    <property type="component" value="Unassembled WGS sequence"/>
</dbReference>
<dbReference type="RefSeq" id="WP_073192408.1">
    <property type="nucleotide sequence ID" value="NZ_FQTW01000002.1"/>
</dbReference>
<dbReference type="STRING" id="1155689.SAMN05444278_102295"/>
<dbReference type="EMBL" id="FQTW01000002">
    <property type="protein sequence ID" value="SHE54461.1"/>
    <property type="molecule type" value="Genomic_DNA"/>
</dbReference>